<evidence type="ECO:0000313" key="2">
    <source>
        <dbReference type="Proteomes" id="UP001153761"/>
    </source>
</evidence>
<name>A0AAD1Q3C3_PLAAG</name>
<proteinExistence type="predicted"/>
<accession>A0AAD1Q3C3</accession>
<dbReference type="AlphaFoldDB" id="A0AAD1Q3C3"/>
<dbReference type="Proteomes" id="UP001153761">
    <property type="component" value="Chromosome"/>
</dbReference>
<evidence type="ECO:0000313" key="1">
    <source>
        <dbReference type="EMBL" id="CAD5967825.1"/>
    </source>
</evidence>
<protein>
    <submittedName>
        <fullName evidence="1">Uncharacterized protein</fullName>
    </submittedName>
</protein>
<reference evidence="1" key="1">
    <citation type="submission" date="2020-09" db="EMBL/GenBank/DDBJ databases">
        <authorList>
            <person name="Blom J."/>
        </authorList>
    </citation>
    <scope>NUCLEOTIDE SEQUENCE</scope>
    <source>
        <strain evidence="1">No.66</strain>
    </source>
</reference>
<gene>
    <name evidence="1" type="ORF">PANO66_03744</name>
</gene>
<sequence length="161" mass="18973">MTTVVIVNPYEIKQFKYGVVVNSSKFLLLGKRVHRLAKIIQEEWHNFEQEDQNLLIRLAYDLIEPNNNIWKFPQKLWSFVNLLIIKITGQEREFLFCVDAIDCLVDTILDAIEQEDITYQEVLSDSLREVRDNPESGEFIDAKPGSKWLRDLSNNKIRLLY</sequence>
<organism evidence="1 2">
    <name type="scientific">Planktothrix agardhii</name>
    <name type="common">Oscillatoria agardhii</name>
    <dbReference type="NCBI Taxonomy" id="1160"/>
    <lineage>
        <taxon>Bacteria</taxon>
        <taxon>Bacillati</taxon>
        <taxon>Cyanobacteriota</taxon>
        <taxon>Cyanophyceae</taxon>
        <taxon>Oscillatoriophycideae</taxon>
        <taxon>Oscillatoriales</taxon>
        <taxon>Microcoleaceae</taxon>
        <taxon>Planktothrix</taxon>
    </lineage>
</organism>
<dbReference type="EMBL" id="LR882963">
    <property type="protein sequence ID" value="CAD5967825.1"/>
    <property type="molecule type" value="Genomic_DNA"/>
</dbReference>
<dbReference type="RefSeq" id="WP_227365546.1">
    <property type="nucleotide sequence ID" value="NZ_JBAVBW010000096.1"/>
</dbReference>